<dbReference type="SUPFAM" id="SSF88946">
    <property type="entry name" value="Sigma2 domain of RNA polymerase sigma factors"/>
    <property type="match status" value="1"/>
</dbReference>
<dbReference type="InterPro" id="IPR013249">
    <property type="entry name" value="RNA_pol_sigma70_r4_t2"/>
</dbReference>
<organism evidence="7 8">
    <name type="scientific">Bacillus thuringiensis</name>
    <dbReference type="NCBI Taxonomy" id="1428"/>
    <lineage>
        <taxon>Bacteria</taxon>
        <taxon>Bacillati</taxon>
        <taxon>Bacillota</taxon>
        <taxon>Bacilli</taxon>
        <taxon>Bacillales</taxon>
        <taxon>Bacillaceae</taxon>
        <taxon>Bacillus</taxon>
        <taxon>Bacillus cereus group</taxon>
    </lineage>
</organism>
<gene>
    <name evidence="7" type="ORF">COK72_02030</name>
</gene>
<dbReference type="NCBIfam" id="TIGR02937">
    <property type="entry name" value="sigma70-ECF"/>
    <property type="match status" value="1"/>
</dbReference>
<dbReference type="Gene3D" id="1.10.10.10">
    <property type="entry name" value="Winged helix-like DNA-binding domain superfamily/Winged helix DNA-binding domain"/>
    <property type="match status" value="1"/>
</dbReference>
<evidence type="ECO:0000313" key="7">
    <source>
        <dbReference type="EMBL" id="PFT50807.1"/>
    </source>
</evidence>
<dbReference type="InterPro" id="IPR014284">
    <property type="entry name" value="RNA_pol_sigma-70_dom"/>
</dbReference>
<dbReference type="Proteomes" id="UP000226106">
    <property type="component" value="Unassembled WGS sequence"/>
</dbReference>
<evidence type="ECO:0008006" key="9">
    <source>
        <dbReference type="Google" id="ProtNLM"/>
    </source>
</evidence>
<dbReference type="RefSeq" id="WP_098392866.1">
    <property type="nucleotide sequence ID" value="NZ_NTVZ01000052.1"/>
</dbReference>
<protein>
    <recommendedName>
        <fullName evidence="9">Sigma-70 family RNA polymerase sigma factor</fullName>
    </recommendedName>
</protein>
<evidence type="ECO:0000313" key="8">
    <source>
        <dbReference type="Proteomes" id="UP000226106"/>
    </source>
</evidence>
<dbReference type="GO" id="GO:0016987">
    <property type="term" value="F:sigma factor activity"/>
    <property type="evidence" value="ECO:0007669"/>
    <property type="project" value="UniProtKB-KW"/>
</dbReference>
<evidence type="ECO:0000256" key="2">
    <source>
        <dbReference type="ARBA" id="ARBA00023082"/>
    </source>
</evidence>
<dbReference type="Pfam" id="PF04542">
    <property type="entry name" value="Sigma70_r2"/>
    <property type="match status" value="1"/>
</dbReference>
<dbReference type="PANTHER" id="PTHR30385">
    <property type="entry name" value="SIGMA FACTOR F FLAGELLAR"/>
    <property type="match status" value="1"/>
</dbReference>
<dbReference type="EMBL" id="NVCO01000007">
    <property type="protein sequence ID" value="PFT50807.1"/>
    <property type="molecule type" value="Genomic_DNA"/>
</dbReference>
<keyword evidence="1" id="KW-0805">Transcription regulation</keyword>
<evidence type="ECO:0000259" key="5">
    <source>
        <dbReference type="Pfam" id="PF04542"/>
    </source>
</evidence>
<dbReference type="InterPro" id="IPR013325">
    <property type="entry name" value="RNA_pol_sigma_r2"/>
</dbReference>
<keyword evidence="3" id="KW-0238">DNA-binding</keyword>
<keyword evidence="2" id="KW-0731">Sigma factor</keyword>
<dbReference type="InterPro" id="IPR036388">
    <property type="entry name" value="WH-like_DNA-bd_sf"/>
</dbReference>
<name>A0A9X7AS80_BACTU</name>
<dbReference type="GO" id="GO:0003677">
    <property type="term" value="F:DNA binding"/>
    <property type="evidence" value="ECO:0007669"/>
    <property type="project" value="UniProtKB-KW"/>
</dbReference>
<proteinExistence type="predicted"/>
<dbReference type="Gene3D" id="1.10.1740.10">
    <property type="match status" value="1"/>
</dbReference>
<evidence type="ECO:0000259" key="6">
    <source>
        <dbReference type="Pfam" id="PF08281"/>
    </source>
</evidence>
<dbReference type="Pfam" id="PF08281">
    <property type="entry name" value="Sigma70_r4_2"/>
    <property type="match status" value="1"/>
</dbReference>
<dbReference type="InterPro" id="IPR013324">
    <property type="entry name" value="RNA_pol_sigma_r3/r4-like"/>
</dbReference>
<dbReference type="InterPro" id="IPR007627">
    <property type="entry name" value="RNA_pol_sigma70_r2"/>
</dbReference>
<evidence type="ECO:0000256" key="1">
    <source>
        <dbReference type="ARBA" id="ARBA00023015"/>
    </source>
</evidence>
<evidence type="ECO:0000256" key="4">
    <source>
        <dbReference type="ARBA" id="ARBA00023163"/>
    </source>
</evidence>
<comment type="caution">
    <text evidence="7">The sequence shown here is derived from an EMBL/GenBank/DDBJ whole genome shotgun (WGS) entry which is preliminary data.</text>
</comment>
<accession>A0A9X7AS80</accession>
<feature type="domain" description="RNA polymerase sigma factor 70 region 4 type 2" evidence="6">
    <location>
        <begin position="186"/>
        <end position="228"/>
    </location>
</feature>
<sequence length="244" mass="28032">MTVQIDELQVIEEQDLTLPENGYKLVAETIHKYFTYYPYYEKTHGYTFDDLMQFGIIGWMKSLDAHDESKGKLSTIAVRYIRTEIYNAVRSTYKGVRVSYEVTRIAKYMRKHRGKKTLQEVQKKFDASDEVMKRALSFMDMTVMSLEIKVGESNRGESRKLIDMISDENAHHDMELAGLKTGLSKRLAVVSETQRTCILLRLQGYTPTEIGKMLGKSTATVSMQIHHGTTKINKVFNHSIENVA</sequence>
<evidence type="ECO:0000256" key="3">
    <source>
        <dbReference type="ARBA" id="ARBA00023125"/>
    </source>
</evidence>
<dbReference type="GO" id="GO:0006352">
    <property type="term" value="P:DNA-templated transcription initiation"/>
    <property type="evidence" value="ECO:0007669"/>
    <property type="project" value="InterPro"/>
</dbReference>
<dbReference type="SUPFAM" id="SSF88659">
    <property type="entry name" value="Sigma3 and sigma4 domains of RNA polymerase sigma factors"/>
    <property type="match status" value="1"/>
</dbReference>
<keyword evidence="4" id="KW-0804">Transcription</keyword>
<dbReference type="AlphaFoldDB" id="A0A9X7AS80"/>
<reference evidence="7 8" key="1">
    <citation type="submission" date="2017-09" db="EMBL/GenBank/DDBJ databases">
        <title>Large-scale bioinformatics analysis of Bacillus genomes uncovers conserved roles of natural products in bacterial physiology.</title>
        <authorList>
            <consortium name="Agbiome Team Llc"/>
            <person name="Bleich R.M."/>
            <person name="Grubbs K.J."/>
            <person name="Santa Maria K.C."/>
            <person name="Allen S.E."/>
            <person name="Farag S."/>
            <person name="Shank E.A."/>
            <person name="Bowers A."/>
        </authorList>
    </citation>
    <scope>NUCLEOTIDE SEQUENCE [LARGE SCALE GENOMIC DNA]</scope>
    <source>
        <strain evidence="7 8">AFS065400</strain>
    </source>
</reference>
<feature type="domain" description="RNA polymerase sigma-70 region 2" evidence="5">
    <location>
        <begin position="44"/>
        <end position="91"/>
    </location>
</feature>